<name>A0ABR2IAE1_9PEZI</name>
<keyword evidence="1" id="KW-0812">Transmembrane</keyword>
<feature type="transmembrane region" description="Helical" evidence="1">
    <location>
        <begin position="80"/>
        <end position="98"/>
    </location>
</feature>
<dbReference type="Pfam" id="PF14087">
    <property type="entry name" value="DUF4267"/>
    <property type="match status" value="1"/>
</dbReference>
<gene>
    <name evidence="3" type="ORF">PGQ11_010701</name>
</gene>
<feature type="signal peptide" evidence="2">
    <location>
        <begin position="1"/>
        <end position="32"/>
    </location>
</feature>
<evidence type="ECO:0000256" key="1">
    <source>
        <dbReference type="SAM" id="Phobius"/>
    </source>
</evidence>
<feature type="chain" id="PRO_5047364926" evidence="2">
    <location>
        <begin position="33"/>
        <end position="128"/>
    </location>
</feature>
<proteinExistence type="predicted"/>
<evidence type="ECO:0000256" key="2">
    <source>
        <dbReference type="SAM" id="SignalP"/>
    </source>
</evidence>
<evidence type="ECO:0000313" key="3">
    <source>
        <dbReference type="EMBL" id="KAK8859967.1"/>
    </source>
</evidence>
<comment type="caution">
    <text evidence="3">The sequence shown here is derived from an EMBL/GenBank/DDBJ whole genome shotgun (WGS) entry which is preliminary data.</text>
</comment>
<organism evidence="3 4">
    <name type="scientific">Apiospora arundinis</name>
    <dbReference type="NCBI Taxonomy" id="335852"/>
    <lineage>
        <taxon>Eukaryota</taxon>
        <taxon>Fungi</taxon>
        <taxon>Dikarya</taxon>
        <taxon>Ascomycota</taxon>
        <taxon>Pezizomycotina</taxon>
        <taxon>Sordariomycetes</taxon>
        <taxon>Xylariomycetidae</taxon>
        <taxon>Amphisphaeriales</taxon>
        <taxon>Apiosporaceae</taxon>
        <taxon>Apiospora</taxon>
    </lineage>
</organism>
<reference evidence="3 4" key="1">
    <citation type="journal article" date="2024" name="IMA Fungus">
        <title>Apiospora arundinis, a panoply of carbohydrate-active enzymes and secondary metabolites.</title>
        <authorList>
            <person name="Sorensen T."/>
            <person name="Petersen C."/>
            <person name="Muurmann A.T."/>
            <person name="Christiansen J.V."/>
            <person name="Brundto M.L."/>
            <person name="Overgaard C.K."/>
            <person name="Boysen A.T."/>
            <person name="Wollenberg R.D."/>
            <person name="Larsen T.O."/>
            <person name="Sorensen J.L."/>
            <person name="Nielsen K.L."/>
            <person name="Sondergaard T.E."/>
        </authorList>
    </citation>
    <scope>NUCLEOTIDE SEQUENCE [LARGE SCALE GENOMIC DNA]</scope>
    <source>
        <strain evidence="3 4">AAU 773</strain>
    </source>
</reference>
<sequence>MPSPRFWTNAAFFMDLPVMFFGLKALMTPASALVGAGLPSGTTAADQSLAKGLMRIYGVRNVVIGLTLAQFWYRGHREAQGTLMLVMALMPVVDGFAFKEAIGGGQWQHWAFIPFIAAPGAGLLGWLG</sequence>
<accession>A0ABR2IAE1</accession>
<keyword evidence="1" id="KW-1133">Transmembrane helix</keyword>
<feature type="transmembrane region" description="Helical" evidence="1">
    <location>
        <begin position="54"/>
        <end position="73"/>
    </location>
</feature>
<feature type="transmembrane region" description="Helical" evidence="1">
    <location>
        <begin position="110"/>
        <end position="127"/>
    </location>
</feature>
<evidence type="ECO:0000313" key="4">
    <source>
        <dbReference type="Proteomes" id="UP001390339"/>
    </source>
</evidence>
<protein>
    <submittedName>
        <fullName evidence="3">Uncharacterized protein</fullName>
    </submittedName>
</protein>
<dbReference type="Proteomes" id="UP001390339">
    <property type="component" value="Unassembled WGS sequence"/>
</dbReference>
<keyword evidence="1" id="KW-0472">Membrane</keyword>
<dbReference type="EMBL" id="JAPCWZ010000006">
    <property type="protein sequence ID" value="KAK8859967.1"/>
    <property type="molecule type" value="Genomic_DNA"/>
</dbReference>
<keyword evidence="2" id="KW-0732">Signal</keyword>
<keyword evidence="4" id="KW-1185">Reference proteome</keyword>
<dbReference type="InterPro" id="IPR025363">
    <property type="entry name" value="DUF4267"/>
</dbReference>